<evidence type="ECO:0000313" key="3">
    <source>
        <dbReference type="EMBL" id="EGT44737.1"/>
    </source>
</evidence>
<reference evidence="4" key="1">
    <citation type="submission" date="2011-07" db="EMBL/GenBank/DDBJ databases">
        <authorList>
            <consortium name="Caenorhabditis brenneri Sequencing and Analysis Consortium"/>
            <person name="Wilson R.K."/>
        </authorList>
    </citation>
    <scope>NUCLEOTIDE SEQUENCE [LARGE SCALE GENOMIC DNA]</scope>
    <source>
        <strain evidence="4">PB2801</strain>
    </source>
</reference>
<feature type="region of interest" description="Disordered" evidence="2">
    <location>
        <begin position="531"/>
        <end position="620"/>
    </location>
</feature>
<name>G0P4G1_CAEBE</name>
<organism evidence="4">
    <name type="scientific">Caenorhabditis brenneri</name>
    <name type="common">Nematode worm</name>
    <dbReference type="NCBI Taxonomy" id="135651"/>
    <lineage>
        <taxon>Eukaryota</taxon>
        <taxon>Metazoa</taxon>
        <taxon>Ecdysozoa</taxon>
        <taxon>Nematoda</taxon>
        <taxon>Chromadorea</taxon>
        <taxon>Rhabditida</taxon>
        <taxon>Rhabditina</taxon>
        <taxon>Rhabditomorpha</taxon>
        <taxon>Rhabditoidea</taxon>
        <taxon>Rhabditidae</taxon>
        <taxon>Peloderinae</taxon>
        <taxon>Caenorhabditis</taxon>
    </lineage>
</organism>
<dbReference type="HOGENOM" id="CLU_433639_0_0_1"/>
<dbReference type="AlphaFoldDB" id="G0P4G1"/>
<feature type="region of interest" description="Disordered" evidence="2">
    <location>
        <begin position="428"/>
        <end position="453"/>
    </location>
</feature>
<evidence type="ECO:0000313" key="4">
    <source>
        <dbReference type="Proteomes" id="UP000008068"/>
    </source>
</evidence>
<accession>G0P4G1</accession>
<dbReference type="EMBL" id="GL380063">
    <property type="protein sequence ID" value="EGT44737.1"/>
    <property type="molecule type" value="Genomic_DNA"/>
</dbReference>
<keyword evidence="1" id="KW-0175">Coiled coil</keyword>
<dbReference type="InParanoid" id="G0P4G1"/>
<evidence type="ECO:0000256" key="1">
    <source>
        <dbReference type="SAM" id="Coils"/>
    </source>
</evidence>
<feature type="compositionally biased region" description="Basic residues" evidence="2">
    <location>
        <begin position="610"/>
        <end position="620"/>
    </location>
</feature>
<feature type="compositionally biased region" description="Basic and acidic residues" evidence="2">
    <location>
        <begin position="428"/>
        <end position="442"/>
    </location>
</feature>
<gene>
    <name evidence="3" type="ORF">CAEBREN_06402</name>
</gene>
<protein>
    <submittedName>
        <fullName evidence="3">Uncharacterized protein</fullName>
    </submittedName>
</protein>
<feature type="coiled-coil region" evidence="1">
    <location>
        <begin position="279"/>
        <end position="389"/>
    </location>
</feature>
<proteinExistence type="predicted"/>
<dbReference type="Proteomes" id="UP000008068">
    <property type="component" value="Unassembled WGS sequence"/>
</dbReference>
<sequence length="620" mass="70181">MDRYVYCAAIREENDSLPRPPLKLRTVKVEPVDHGYEQQRVNPARSANQDATLPHRQILPNHDDSAQGPQNSSFFLQRLMNGKVDDGSAGPLNIQESAGIPNAANGGIQNNSTAAGAPDANAGFNSPLIQVAKVCNVPMDPRPVRNAEPAAPHAHETPAPQPAALLGLLPPHPSFQHAPPQFFGFNTPNNVEGRDGPIKRLRANVEEKNKEIEDLKGKWRYWSDAASNSDKLYKETEQARLQASGRVTYLEKRLEEVNASNRTTFDQQNNSIFLLNEEFKTKNLIIDALQKDKKNLKEEAASHAEEKEKWLKKEAAWSNEKQELNQALEQHETQKTAEIAQLNEANTLALDNMKEFYKNELDKFMKEMEEKKTREMKEMEEKHNSITANLQAQVDGWSQKFETAQTKMRNLLATHSTSSERMKVKFASREAAGEEHAEEKRAEKKRHSDVHNYSTEKRQEIQDMETKEVLSKKVQTEKRSTLTARRSIPLGRPVSESSDRTSIEHANSLKIRILELNAENKMMSGELRELKRKLSIEGQKSVDPDGPEHKKKKNNSEKLIDAKDNGKLEKKKLSEKPSDRKPVDIATNDIRKRGRPPKNSENNGAPKPEKMKHRKTPKSG</sequence>
<feature type="region of interest" description="Disordered" evidence="2">
    <location>
        <begin position="143"/>
        <end position="165"/>
    </location>
</feature>
<feature type="compositionally biased region" description="Basic and acidic residues" evidence="2">
    <location>
        <begin position="467"/>
        <end position="480"/>
    </location>
</feature>
<feature type="compositionally biased region" description="Basic and acidic residues" evidence="2">
    <location>
        <begin position="531"/>
        <end position="583"/>
    </location>
</feature>
<keyword evidence="4" id="KW-1185">Reference proteome</keyword>
<feature type="region of interest" description="Disordered" evidence="2">
    <location>
        <begin position="467"/>
        <end position="503"/>
    </location>
</feature>
<evidence type="ECO:0000256" key="2">
    <source>
        <dbReference type="SAM" id="MobiDB-lite"/>
    </source>
</evidence>